<keyword evidence="3" id="KW-1185">Reference proteome</keyword>
<proteinExistence type="predicted"/>
<dbReference type="AlphaFoldDB" id="A0A7Y9X644"/>
<protein>
    <submittedName>
        <fullName evidence="2">Uncharacterized protein</fullName>
    </submittedName>
</protein>
<comment type="caution">
    <text evidence="2">The sequence shown here is derived from an EMBL/GenBank/DDBJ whole genome shotgun (WGS) entry which is preliminary data.</text>
</comment>
<evidence type="ECO:0000313" key="3">
    <source>
        <dbReference type="Proteomes" id="UP000523545"/>
    </source>
</evidence>
<feature type="transmembrane region" description="Helical" evidence="1">
    <location>
        <begin position="130"/>
        <end position="150"/>
    </location>
</feature>
<feature type="transmembrane region" description="Helical" evidence="1">
    <location>
        <begin position="21"/>
        <end position="39"/>
    </location>
</feature>
<dbReference type="RefSeq" id="WP_179782741.1">
    <property type="nucleotide sequence ID" value="NZ_JACCHK010000001.1"/>
</dbReference>
<evidence type="ECO:0000313" key="2">
    <source>
        <dbReference type="EMBL" id="NYH45714.1"/>
    </source>
</evidence>
<accession>A0A7Y9X644</accession>
<dbReference type="EMBL" id="JACCHK010000001">
    <property type="protein sequence ID" value="NYH45714.1"/>
    <property type="molecule type" value="Genomic_DNA"/>
</dbReference>
<organism evidence="2 3">
    <name type="scientific">Micromonospora jinlongensis</name>
    <dbReference type="NCBI Taxonomy" id="1287877"/>
    <lineage>
        <taxon>Bacteria</taxon>
        <taxon>Bacillati</taxon>
        <taxon>Actinomycetota</taxon>
        <taxon>Actinomycetes</taxon>
        <taxon>Micromonosporales</taxon>
        <taxon>Micromonosporaceae</taxon>
        <taxon>Micromonospora</taxon>
    </lineage>
</organism>
<feature type="transmembrane region" description="Helical" evidence="1">
    <location>
        <begin position="59"/>
        <end position="78"/>
    </location>
</feature>
<sequence length="165" mass="17675">MHEPTIPAGAQPHPPGRRTGWALLTVGVLVVVVAFWLPAWRSVYLDRIDVTPGSRVLGWALPFAVIAAIFAVLSLANVGPARWVWRQASLGMLISNALACGSITGVYWYFEAEEPYVDHELLSTGPGAGLLLALLGYLLIPLAGALPDGCKGADQPKHDRLDQAE</sequence>
<reference evidence="2 3" key="1">
    <citation type="submission" date="2020-07" db="EMBL/GenBank/DDBJ databases">
        <title>Sequencing the genomes of 1000 actinobacteria strains.</title>
        <authorList>
            <person name="Klenk H.-P."/>
        </authorList>
    </citation>
    <scope>NUCLEOTIDE SEQUENCE [LARGE SCALE GENOMIC DNA]</scope>
    <source>
        <strain evidence="2 3">DSM 45876</strain>
    </source>
</reference>
<gene>
    <name evidence="2" type="ORF">HNR22_005441</name>
</gene>
<evidence type="ECO:0000256" key="1">
    <source>
        <dbReference type="SAM" id="Phobius"/>
    </source>
</evidence>
<keyword evidence="1" id="KW-0812">Transmembrane</keyword>
<name>A0A7Y9X644_9ACTN</name>
<keyword evidence="1" id="KW-0472">Membrane</keyword>
<feature type="transmembrane region" description="Helical" evidence="1">
    <location>
        <begin position="90"/>
        <end position="110"/>
    </location>
</feature>
<keyword evidence="1" id="KW-1133">Transmembrane helix</keyword>
<dbReference type="Proteomes" id="UP000523545">
    <property type="component" value="Unassembled WGS sequence"/>
</dbReference>